<dbReference type="OrthoDB" id="198309at2"/>
<dbReference type="SUPFAM" id="SSF48403">
    <property type="entry name" value="Ankyrin repeat"/>
    <property type="match status" value="1"/>
</dbReference>
<feature type="repeat" description="ANK" evidence="3">
    <location>
        <begin position="179"/>
        <end position="211"/>
    </location>
</feature>
<dbReference type="PANTHER" id="PTHR24171">
    <property type="entry name" value="ANKYRIN REPEAT DOMAIN-CONTAINING PROTEIN 39-RELATED"/>
    <property type="match status" value="1"/>
</dbReference>
<organism evidence="5 6">
    <name type="scientific">Lampropedia puyangensis</name>
    <dbReference type="NCBI Taxonomy" id="1330072"/>
    <lineage>
        <taxon>Bacteria</taxon>
        <taxon>Pseudomonadati</taxon>
        <taxon>Pseudomonadota</taxon>
        <taxon>Betaproteobacteria</taxon>
        <taxon>Burkholderiales</taxon>
        <taxon>Comamonadaceae</taxon>
        <taxon>Lampropedia</taxon>
    </lineage>
</organism>
<feature type="repeat" description="ANK" evidence="3">
    <location>
        <begin position="113"/>
        <end position="145"/>
    </location>
</feature>
<keyword evidence="2 3" id="KW-0040">ANK repeat</keyword>
<sequence>MANGCTAARSLLALTLSVVLSLGAAAVVAQTPSAGAKQNQLRPLTQQQNDLFTYVTRDNEGAVRRLLEDGVEPNVLNDKGQSPLTLALQLGSLNAFNGLMSSEKTNVEFRNARDESPLMLAAIRGNADAVTRLMRQGAHVNKTHWTPLHYAASGEGDTQVVIARLLLEHNAYIDAQSPNNTTPLMMAAQYGTNDVVKLLMQEGADPTMKNQLGLTAVDFAQRAGRDTLAQQIAQYAQKIQQQRSQPKPSKAAQ</sequence>
<dbReference type="Pfam" id="PF00023">
    <property type="entry name" value="Ank"/>
    <property type="match status" value="1"/>
</dbReference>
<evidence type="ECO:0000256" key="1">
    <source>
        <dbReference type="ARBA" id="ARBA00022737"/>
    </source>
</evidence>
<dbReference type="InterPro" id="IPR036770">
    <property type="entry name" value="Ankyrin_rpt-contain_sf"/>
</dbReference>
<protein>
    <submittedName>
        <fullName evidence="5">Ankyrin repeat domain-containing protein</fullName>
    </submittedName>
</protein>
<accession>A0A4S8FD72</accession>
<keyword evidence="6" id="KW-1185">Reference proteome</keyword>
<dbReference type="GO" id="GO:0085020">
    <property type="term" value="P:protein K6-linked ubiquitination"/>
    <property type="evidence" value="ECO:0007669"/>
    <property type="project" value="TreeGrafter"/>
</dbReference>
<evidence type="ECO:0000256" key="4">
    <source>
        <dbReference type="SAM" id="SignalP"/>
    </source>
</evidence>
<dbReference type="AlphaFoldDB" id="A0A4S8FD72"/>
<feature type="repeat" description="ANK" evidence="3">
    <location>
        <begin position="143"/>
        <end position="178"/>
    </location>
</feature>
<evidence type="ECO:0000313" key="6">
    <source>
        <dbReference type="Proteomes" id="UP000308917"/>
    </source>
</evidence>
<dbReference type="SMART" id="SM00248">
    <property type="entry name" value="ANK"/>
    <property type="match status" value="5"/>
</dbReference>
<dbReference type="PANTHER" id="PTHR24171:SF8">
    <property type="entry name" value="BRCA1-ASSOCIATED RING DOMAIN PROTEIN 1"/>
    <property type="match status" value="1"/>
</dbReference>
<dbReference type="Proteomes" id="UP000308917">
    <property type="component" value="Unassembled WGS sequence"/>
</dbReference>
<dbReference type="GO" id="GO:0004842">
    <property type="term" value="F:ubiquitin-protein transferase activity"/>
    <property type="evidence" value="ECO:0007669"/>
    <property type="project" value="TreeGrafter"/>
</dbReference>
<dbReference type="PROSITE" id="PS50088">
    <property type="entry name" value="ANK_REPEAT"/>
    <property type="match status" value="3"/>
</dbReference>
<dbReference type="EMBL" id="STFG01000001">
    <property type="protein sequence ID" value="THU05543.1"/>
    <property type="molecule type" value="Genomic_DNA"/>
</dbReference>
<feature type="signal peptide" evidence="4">
    <location>
        <begin position="1"/>
        <end position="29"/>
    </location>
</feature>
<evidence type="ECO:0000313" key="5">
    <source>
        <dbReference type="EMBL" id="THU05543.1"/>
    </source>
</evidence>
<dbReference type="PROSITE" id="PS50297">
    <property type="entry name" value="ANK_REP_REGION"/>
    <property type="match status" value="2"/>
</dbReference>
<name>A0A4S8FD72_9BURK</name>
<dbReference type="Gene3D" id="1.25.40.20">
    <property type="entry name" value="Ankyrin repeat-containing domain"/>
    <property type="match status" value="1"/>
</dbReference>
<dbReference type="InterPro" id="IPR002110">
    <property type="entry name" value="Ankyrin_rpt"/>
</dbReference>
<feature type="chain" id="PRO_5020291974" evidence="4">
    <location>
        <begin position="30"/>
        <end position="253"/>
    </location>
</feature>
<keyword evidence="1" id="KW-0677">Repeat</keyword>
<comment type="caution">
    <text evidence="5">The sequence shown here is derived from an EMBL/GenBank/DDBJ whole genome shotgun (WGS) entry which is preliminary data.</text>
</comment>
<proteinExistence type="predicted"/>
<evidence type="ECO:0000256" key="3">
    <source>
        <dbReference type="PROSITE-ProRule" id="PRU00023"/>
    </source>
</evidence>
<evidence type="ECO:0000256" key="2">
    <source>
        <dbReference type="ARBA" id="ARBA00023043"/>
    </source>
</evidence>
<gene>
    <name evidence="5" type="ORF">E9531_01805</name>
</gene>
<dbReference type="Pfam" id="PF12796">
    <property type="entry name" value="Ank_2"/>
    <property type="match status" value="1"/>
</dbReference>
<reference evidence="5 6" key="1">
    <citation type="journal article" date="2015" name="Antonie Van Leeuwenhoek">
        <title>Lampropedia puyangensis sp. nov., isolated from symptomatic bark of Populus ? euramericana canker and emended description of Lampropedia hyalina (Ehrenberg 1832) Lee et al. 2004.</title>
        <authorList>
            <person name="Li Y."/>
            <person name="Wang T."/>
            <person name="Piao C.G."/>
            <person name="Wang L.F."/>
            <person name="Tian G.Z."/>
            <person name="Zhu T.H."/>
            <person name="Guo M.W."/>
        </authorList>
    </citation>
    <scope>NUCLEOTIDE SEQUENCE [LARGE SCALE GENOMIC DNA]</scope>
    <source>
        <strain evidence="5 6">2-bin</strain>
    </source>
</reference>
<keyword evidence="4" id="KW-0732">Signal</keyword>